<dbReference type="Proteomes" id="UP001139981">
    <property type="component" value="Unassembled WGS sequence"/>
</dbReference>
<organism evidence="1 2">
    <name type="scientific">Coemansia aciculifera</name>
    <dbReference type="NCBI Taxonomy" id="417176"/>
    <lineage>
        <taxon>Eukaryota</taxon>
        <taxon>Fungi</taxon>
        <taxon>Fungi incertae sedis</taxon>
        <taxon>Zoopagomycota</taxon>
        <taxon>Kickxellomycotina</taxon>
        <taxon>Kickxellomycetes</taxon>
        <taxon>Kickxellales</taxon>
        <taxon>Kickxellaceae</taxon>
        <taxon>Coemansia</taxon>
    </lineage>
</organism>
<evidence type="ECO:0000313" key="1">
    <source>
        <dbReference type="EMBL" id="KAJ2897854.1"/>
    </source>
</evidence>
<protein>
    <submittedName>
        <fullName evidence="1">Uncharacterized protein</fullName>
    </submittedName>
</protein>
<reference evidence="1" key="1">
    <citation type="submission" date="2022-07" db="EMBL/GenBank/DDBJ databases">
        <title>Phylogenomic reconstructions and comparative analyses of Kickxellomycotina fungi.</title>
        <authorList>
            <person name="Reynolds N.K."/>
            <person name="Stajich J.E."/>
            <person name="Barry K."/>
            <person name="Grigoriev I.V."/>
            <person name="Crous P."/>
            <person name="Smith M.E."/>
        </authorList>
    </citation>
    <scope>NUCLEOTIDE SEQUENCE</scope>
    <source>
        <strain evidence="1">CBS 190363</strain>
    </source>
</reference>
<comment type="caution">
    <text evidence="1">The sequence shown here is derived from an EMBL/GenBank/DDBJ whole genome shotgun (WGS) entry which is preliminary data.</text>
</comment>
<sequence>MSISEDSALLRELDEERRKEDERKAAEQRNRRRELIKQQVAFERMKERHRRQYPGQQQQQQQVVSAHNSVARWQKESASNAAINRGYAQALPPHHASNHPHVAASSFANLQANASMPNMAYMHKHQGFPLIDTHGARAGMSGDHHSASFAGYVPPPVSAPPATLSAHPVKLASMPQPTKNPYLSDSSDDNVDADSDSDLTSIGSSDISCEPSTAPLSIISGGSSSKVPRSVSQPILASGGSDTSSDTSAKSQSSSTRRVRFHETVSVVFNTRHTVGGEDLEPDAHESDNDSSNASIDLSVNSVAANANSVCSSDEAFDGSNAYSHSRYQIPPTLISVQSEAVQWYDEESTTVANSKDTSGYSSRNISPDGAKRQSLRPKHRIETQPLRDREAERELRKQAQASRKASDPQPAPTPIPTPAPTVEATAVAAASDAGKPPVDHMAEARRALLGHYNVPNPELPVGRSIPRSGSATTTSFVRTSSVKVIQPPSFARPKQRPAVSNPPNIRPLPERKPAEQKPQSEPAASAIIDSALPDFSIPAFDVSKRAALDDSDGDDVPLSALARSRSEPMSTLPRRPTDDYLTRRFFGRNQPDVAGNPISRSNTQLSTPAPKVGEHVAKFEQMRSMSMDVAPRQSAERRRFGRWGNFF</sequence>
<dbReference type="EMBL" id="JANBVB010000090">
    <property type="protein sequence ID" value="KAJ2897854.1"/>
    <property type="molecule type" value="Genomic_DNA"/>
</dbReference>
<keyword evidence="2" id="KW-1185">Reference proteome</keyword>
<proteinExistence type="predicted"/>
<accession>A0ACC1M5Y6</accession>
<evidence type="ECO:0000313" key="2">
    <source>
        <dbReference type="Proteomes" id="UP001139981"/>
    </source>
</evidence>
<gene>
    <name evidence="1" type="ORF">IWW38_001579</name>
</gene>
<name>A0ACC1M5Y6_9FUNG</name>